<reference evidence="2" key="3">
    <citation type="submission" date="2020-09" db="EMBL/GenBank/DDBJ databases">
        <authorList>
            <person name="Sun Q."/>
            <person name="Ohkuma M."/>
        </authorList>
    </citation>
    <scope>NUCLEOTIDE SEQUENCE</scope>
    <source>
        <strain evidence="2">JCM 4834</strain>
    </source>
</reference>
<evidence type="ECO:0000313" key="2">
    <source>
        <dbReference type="EMBL" id="GGZ50691.1"/>
    </source>
</evidence>
<dbReference type="RefSeq" id="WP_150519087.1">
    <property type="nucleotide sequence ID" value="NZ_BMVX01000002.1"/>
</dbReference>
<dbReference type="AlphaFoldDB" id="A0A5P2UP52"/>
<dbReference type="Gene3D" id="3.40.50.1820">
    <property type="entry name" value="alpha/beta hydrolase"/>
    <property type="match status" value="2"/>
</dbReference>
<dbReference type="PANTHER" id="PTHR34853">
    <property type="match status" value="1"/>
</dbReference>
<reference evidence="3 4" key="2">
    <citation type="submission" date="2017-09" db="EMBL/GenBank/DDBJ databases">
        <authorList>
            <person name="Lee N."/>
            <person name="Cho B.-K."/>
        </authorList>
    </citation>
    <scope>NUCLEOTIDE SEQUENCE [LARGE SCALE GENOMIC DNA]</scope>
    <source>
        <strain evidence="3 4">ATCC 27467</strain>
    </source>
</reference>
<dbReference type="EMBL" id="CP023701">
    <property type="protein sequence ID" value="QEU80075.1"/>
    <property type="molecule type" value="Genomic_DNA"/>
</dbReference>
<accession>A0A5P2UP52</accession>
<evidence type="ECO:0000256" key="1">
    <source>
        <dbReference type="SAM" id="SignalP"/>
    </source>
</evidence>
<gene>
    <name evidence="3" type="ORF">CP968_18730</name>
    <name evidence="2" type="ORF">GCM10010371_07900</name>
</gene>
<reference evidence="2" key="1">
    <citation type="journal article" date="2014" name="Int. J. Syst. Evol. Microbiol.">
        <title>Complete genome sequence of Corynebacterium casei LMG S-19264T (=DSM 44701T), isolated from a smear-ripened cheese.</title>
        <authorList>
            <consortium name="US DOE Joint Genome Institute (JGI-PGF)"/>
            <person name="Walter F."/>
            <person name="Albersmeier A."/>
            <person name="Kalinowski J."/>
            <person name="Ruckert C."/>
        </authorList>
    </citation>
    <scope>NUCLEOTIDE SEQUENCE</scope>
    <source>
        <strain evidence="2">JCM 4834</strain>
    </source>
</reference>
<keyword evidence="1" id="KW-0732">Signal</keyword>
<organism evidence="3 4">
    <name type="scientific">Streptomyces subrutilus</name>
    <dbReference type="NCBI Taxonomy" id="36818"/>
    <lineage>
        <taxon>Bacteria</taxon>
        <taxon>Bacillati</taxon>
        <taxon>Actinomycetota</taxon>
        <taxon>Actinomycetes</taxon>
        <taxon>Kitasatosporales</taxon>
        <taxon>Streptomycetaceae</taxon>
        <taxon>Streptomyces</taxon>
    </lineage>
</organism>
<dbReference type="OrthoDB" id="9798122at2"/>
<protein>
    <recommendedName>
        <fullName evidence="5">Alpha/beta fold hydrolase</fullName>
    </recommendedName>
</protein>
<dbReference type="Proteomes" id="UP000326831">
    <property type="component" value="Chromosome"/>
</dbReference>
<proteinExistence type="predicted"/>
<evidence type="ECO:0008006" key="5">
    <source>
        <dbReference type="Google" id="ProtNLM"/>
    </source>
</evidence>
<dbReference type="EMBL" id="BMVX01000002">
    <property type="protein sequence ID" value="GGZ50691.1"/>
    <property type="molecule type" value="Genomic_DNA"/>
</dbReference>
<dbReference type="KEGG" id="ssub:CP968_18730"/>
<dbReference type="PIRSF" id="PIRSF029171">
    <property type="entry name" value="Esterase_LipA"/>
    <property type="match status" value="1"/>
</dbReference>
<keyword evidence="4" id="KW-1185">Reference proteome</keyword>
<dbReference type="GO" id="GO:0016042">
    <property type="term" value="P:lipid catabolic process"/>
    <property type="evidence" value="ECO:0007669"/>
    <property type="project" value="InterPro"/>
</dbReference>
<dbReference type="SUPFAM" id="SSF53474">
    <property type="entry name" value="alpha/beta-Hydrolases"/>
    <property type="match status" value="1"/>
</dbReference>
<evidence type="ECO:0000313" key="3">
    <source>
        <dbReference type="EMBL" id="QEU80075.1"/>
    </source>
</evidence>
<dbReference type="Pfam" id="PF03583">
    <property type="entry name" value="LIP"/>
    <property type="match status" value="1"/>
</dbReference>
<feature type="chain" id="PRO_5044622847" description="Alpha/beta fold hydrolase" evidence="1">
    <location>
        <begin position="29"/>
        <end position="439"/>
    </location>
</feature>
<sequence>MRRRVSAIIAAGTAAVLALGLGGSVASAADHDGSDGGTGQRAECAPGVPVGPHGERFYNPPSPLPDGEHGDLVWARRVDAPDGARACRILYLSTLGDGSPVAVSGIVAWPDRHAPRQGRNVVAWAHGTVGGPRMCAPSAAAKPAVDLVDYFTYDSPYGIDVGVPSLTDFLAAGDVVVATDYQGLGTPGVHQYVVGATESNNVLDSVRAARRIEAARANDKAAVLGWSQGGGAALFVAQNAAAYTPETHLVGVAGLAPAADLGPQFEGLVRPGPTDATSPAHQAALRTNVYRGFLAAYPELKATDVLKPAGLDALAGDGVACIEHFSDVIQNNVANNGQLDTLFKGPLEVPRAWHRRFHENTPGYVTTVAPVLVMQGTADTVINPNSTADYIRRACQFDQPVRYTTYQGATHQTIPFVAAKEYLAWIEARFAGRPATSNC</sequence>
<dbReference type="InterPro" id="IPR005152">
    <property type="entry name" value="Lipase_secreted"/>
</dbReference>
<dbReference type="PANTHER" id="PTHR34853:SF1">
    <property type="entry name" value="LIPASE 5"/>
    <property type="match status" value="1"/>
</dbReference>
<dbReference type="Proteomes" id="UP000634660">
    <property type="component" value="Unassembled WGS sequence"/>
</dbReference>
<dbReference type="InterPro" id="IPR029058">
    <property type="entry name" value="AB_hydrolase_fold"/>
</dbReference>
<feature type="signal peptide" evidence="1">
    <location>
        <begin position="1"/>
        <end position="28"/>
    </location>
</feature>
<name>A0A5P2UP52_9ACTN</name>
<evidence type="ECO:0000313" key="4">
    <source>
        <dbReference type="Proteomes" id="UP000326831"/>
    </source>
</evidence>
<dbReference type="GO" id="GO:0004806">
    <property type="term" value="F:triacylglycerol lipase activity"/>
    <property type="evidence" value="ECO:0007669"/>
    <property type="project" value="InterPro"/>
</dbReference>